<keyword evidence="6" id="KW-0902">Two-component regulatory system</keyword>
<dbReference type="CDD" id="cd16922">
    <property type="entry name" value="HATPase_EvgS-ArcB-TorS-like"/>
    <property type="match status" value="1"/>
</dbReference>
<dbReference type="Gene3D" id="1.10.287.130">
    <property type="match status" value="1"/>
</dbReference>
<dbReference type="FunFam" id="3.30.565.10:FF:000006">
    <property type="entry name" value="Sensor histidine kinase WalK"/>
    <property type="match status" value="1"/>
</dbReference>
<dbReference type="GO" id="GO:0000155">
    <property type="term" value="F:phosphorelay sensor kinase activity"/>
    <property type="evidence" value="ECO:0007669"/>
    <property type="project" value="InterPro"/>
</dbReference>
<name>A0A840AC09_9PROT</name>
<dbReference type="PANTHER" id="PTHR43711">
    <property type="entry name" value="TWO-COMPONENT HISTIDINE KINASE"/>
    <property type="match status" value="1"/>
</dbReference>
<protein>
    <recommendedName>
        <fullName evidence="2">histidine kinase</fullName>
        <ecNumber evidence="2">2.7.13.3</ecNumber>
    </recommendedName>
</protein>
<evidence type="ECO:0000313" key="9">
    <source>
        <dbReference type="Proteomes" id="UP000553193"/>
    </source>
</evidence>
<dbReference type="InterPro" id="IPR050736">
    <property type="entry name" value="Sensor_HK_Regulatory"/>
</dbReference>
<evidence type="ECO:0000256" key="3">
    <source>
        <dbReference type="ARBA" id="ARBA00022553"/>
    </source>
</evidence>
<evidence type="ECO:0000256" key="6">
    <source>
        <dbReference type="ARBA" id="ARBA00023012"/>
    </source>
</evidence>
<gene>
    <name evidence="8" type="ORF">GGQ83_002547</name>
</gene>
<dbReference type="InterPro" id="IPR003594">
    <property type="entry name" value="HATPase_dom"/>
</dbReference>
<dbReference type="Gene3D" id="3.30.565.10">
    <property type="entry name" value="Histidine kinase-like ATPase, C-terminal domain"/>
    <property type="match status" value="1"/>
</dbReference>
<evidence type="ECO:0000313" key="8">
    <source>
        <dbReference type="EMBL" id="MBB3899099.1"/>
    </source>
</evidence>
<dbReference type="Pfam" id="PF02518">
    <property type="entry name" value="HATPase_c"/>
    <property type="match status" value="1"/>
</dbReference>
<evidence type="ECO:0000259" key="7">
    <source>
        <dbReference type="PROSITE" id="PS50109"/>
    </source>
</evidence>
<organism evidence="8 9">
    <name type="scientific">Roseococcus suduntuyensis</name>
    <dbReference type="NCBI Taxonomy" id="455361"/>
    <lineage>
        <taxon>Bacteria</taxon>
        <taxon>Pseudomonadati</taxon>
        <taxon>Pseudomonadota</taxon>
        <taxon>Alphaproteobacteria</taxon>
        <taxon>Acetobacterales</taxon>
        <taxon>Roseomonadaceae</taxon>
        <taxon>Roseococcus</taxon>
    </lineage>
</organism>
<dbReference type="SUPFAM" id="SSF55874">
    <property type="entry name" value="ATPase domain of HSP90 chaperone/DNA topoisomerase II/histidine kinase"/>
    <property type="match status" value="1"/>
</dbReference>
<dbReference type="EMBL" id="JACIDJ010000004">
    <property type="protein sequence ID" value="MBB3899099.1"/>
    <property type="molecule type" value="Genomic_DNA"/>
</dbReference>
<dbReference type="RefSeq" id="WP_184384563.1">
    <property type="nucleotide sequence ID" value="NZ_JACIDJ010000004.1"/>
</dbReference>
<dbReference type="InterPro" id="IPR005467">
    <property type="entry name" value="His_kinase_dom"/>
</dbReference>
<dbReference type="PRINTS" id="PR00344">
    <property type="entry name" value="BCTRLSENSOR"/>
</dbReference>
<proteinExistence type="predicted"/>
<dbReference type="Pfam" id="PF00512">
    <property type="entry name" value="HisKA"/>
    <property type="match status" value="1"/>
</dbReference>
<dbReference type="SUPFAM" id="SSF47384">
    <property type="entry name" value="Homodimeric domain of signal transducing histidine kinase"/>
    <property type="match status" value="1"/>
</dbReference>
<dbReference type="InterPro" id="IPR036097">
    <property type="entry name" value="HisK_dim/P_sf"/>
</dbReference>
<dbReference type="PANTHER" id="PTHR43711:SF26">
    <property type="entry name" value="SENSOR HISTIDINE KINASE RCSC"/>
    <property type="match status" value="1"/>
</dbReference>
<keyword evidence="3" id="KW-0597">Phosphoprotein</keyword>
<dbReference type="EC" id="2.7.13.3" evidence="2"/>
<accession>A0A840AC09</accession>
<evidence type="ECO:0000256" key="1">
    <source>
        <dbReference type="ARBA" id="ARBA00000085"/>
    </source>
</evidence>
<dbReference type="AlphaFoldDB" id="A0A840AC09"/>
<dbReference type="Proteomes" id="UP000553193">
    <property type="component" value="Unassembled WGS sequence"/>
</dbReference>
<dbReference type="PROSITE" id="PS50109">
    <property type="entry name" value="HIS_KIN"/>
    <property type="match status" value="1"/>
</dbReference>
<dbReference type="InterPro" id="IPR004358">
    <property type="entry name" value="Sig_transdc_His_kin-like_C"/>
</dbReference>
<keyword evidence="4" id="KW-0808">Transferase</keyword>
<keyword evidence="9" id="KW-1185">Reference proteome</keyword>
<dbReference type="SMART" id="SM00387">
    <property type="entry name" value="HATPase_c"/>
    <property type="match status" value="1"/>
</dbReference>
<sequence>MTHHPPPQSPIERELAYYRRECNDLGARLLRLQEEQSQAFREARRSRTVAKLIREAHRLTDVCNLPDEIGEPMLEVVVDNALCDRAAFLERIGQEEPPRFRVSHMIGMGGESWPREVVLPAAPGFFFTTSRTPIEPPAYELTSILRTPYILWAHDPGSGVALILGNHSEGNVSRPFETRDQELVEGALSVYIDVRARKAAEAELRAAKLAAEASGAARARFLATLSHELRTPLNSIIGFSEILAPDSTIRATAQQRGAYIAQIHDSGRMLLELIDNILDYASLENATPKLRREWIAGRSLLDAAMGEAGSIALRHGVELACDPPEEGLQLHVDRLRFRQVLSNLLGNAVKFTPARGRVSLAILATPEGGAPNGGAMVRVTDTGIGIAPGDIQRALEPFQQVSDGHSRKFPGTGLGLPIAKTLVEAHGGTLAIESVPGEGTRVTVSLPPEAVRRSGEGGPAPG</sequence>
<dbReference type="InterPro" id="IPR003661">
    <property type="entry name" value="HisK_dim/P_dom"/>
</dbReference>
<keyword evidence="5 8" id="KW-0418">Kinase</keyword>
<comment type="catalytic activity">
    <reaction evidence="1">
        <text>ATP + protein L-histidine = ADP + protein N-phospho-L-histidine.</text>
        <dbReference type="EC" id="2.7.13.3"/>
    </reaction>
</comment>
<reference evidence="8 9" key="1">
    <citation type="submission" date="2020-08" db="EMBL/GenBank/DDBJ databases">
        <title>Genomic Encyclopedia of Type Strains, Phase IV (KMG-IV): sequencing the most valuable type-strain genomes for metagenomic binning, comparative biology and taxonomic classification.</title>
        <authorList>
            <person name="Goeker M."/>
        </authorList>
    </citation>
    <scope>NUCLEOTIDE SEQUENCE [LARGE SCALE GENOMIC DNA]</scope>
    <source>
        <strain evidence="8 9">DSM 19979</strain>
    </source>
</reference>
<evidence type="ECO:0000256" key="4">
    <source>
        <dbReference type="ARBA" id="ARBA00022679"/>
    </source>
</evidence>
<dbReference type="InterPro" id="IPR036890">
    <property type="entry name" value="HATPase_C_sf"/>
</dbReference>
<evidence type="ECO:0000256" key="5">
    <source>
        <dbReference type="ARBA" id="ARBA00022777"/>
    </source>
</evidence>
<comment type="caution">
    <text evidence="8">The sequence shown here is derived from an EMBL/GenBank/DDBJ whole genome shotgun (WGS) entry which is preliminary data.</text>
</comment>
<evidence type="ECO:0000256" key="2">
    <source>
        <dbReference type="ARBA" id="ARBA00012438"/>
    </source>
</evidence>
<dbReference type="CDD" id="cd00082">
    <property type="entry name" value="HisKA"/>
    <property type="match status" value="1"/>
</dbReference>
<feature type="domain" description="Histidine kinase" evidence="7">
    <location>
        <begin position="224"/>
        <end position="450"/>
    </location>
</feature>
<dbReference type="SMART" id="SM00388">
    <property type="entry name" value="HisKA"/>
    <property type="match status" value="1"/>
</dbReference>